<gene>
    <name evidence="3" type="ORF">C666_01560</name>
</gene>
<dbReference type="InterPro" id="IPR038249">
    <property type="entry name" value="PolIII_tau_V_sf"/>
</dbReference>
<name>N6YFP0_THAL4</name>
<dbReference type="eggNOG" id="COG2812">
    <property type="taxonomic scope" value="Bacteria"/>
</dbReference>
<dbReference type="AlphaFoldDB" id="N6YFP0"/>
<feature type="domain" description="DNA polymerase III tau subunit" evidence="2">
    <location>
        <begin position="37"/>
        <end position="157"/>
    </location>
</feature>
<evidence type="ECO:0000256" key="1">
    <source>
        <dbReference type="SAM" id="MobiDB-lite"/>
    </source>
</evidence>
<dbReference type="EMBL" id="AMXE01000003">
    <property type="protein sequence ID" value="ENO90320.1"/>
    <property type="molecule type" value="Genomic_DNA"/>
</dbReference>
<dbReference type="InterPro" id="IPR021029">
    <property type="entry name" value="DNA_pol_III_tau_dom-5"/>
</dbReference>
<accession>N6YFP0</accession>
<evidence type="ECO:0000259" key="2">
    <source>
        <dbReference type="Pfam" id="PF12170"/>
    </source>
</evidence>
<dbReference type="GO" id="GO:0003887">
    <property type="term" value="F:DNA-directed DNA polymerase activity"/>
    <property type="evidence" value="ECO:0007669"/>
    <property type="project" value="InterPro"/>
</dbReference>
<comment type="caution">
    <text evidence="3">The sequence shown here is derived from an EMBL/GenBank/DDBJ whole genome shotgun (WGS) entry which is preliminary data.</text>
</comment>
<sequence>MEAEAGAQSPRPASAVSAASAPGGASGDMPALLAMGDWRGAIRALELGGLVRELAQHCEWVDFNGEELRLRLSSAHRHLLDMNRAAVERLEDMLGSATGRATRVRIDVGDIAGETPAQRDEIERRARHAEAVAALEADPFVRELIERFDATLVESSVKPL</sequence>
<feature type="compositionally biased region" description="Low complexity" evidence="1">
    <location>
        <begin position="7"/>
        <end position="24"/>
    </location>
</feature>
<proteinExistence type="predicted"/>
<feature type="region of interest" description="Disordered" evidence="1">
    <location>
        <begin position="1"/>
        <end position="24"/>
    </location>
</feature>
<evidence type="ECO:0000313" key="4">
    <source>
        <dbReference type="Proteomes" id="UP000013232"/>
    </source>
</evidence>
<evidence type="ECO:0000313" key="3">
    <source>
        <dbReference type="EMBL" id="ENO90320.1"/>
    </source>
</evidence>
<reference evidence="3 4" key="1">
    <citation type="submission" date="2012-09" db="EMBL/GenBank/DDBJ databases">
        <title>Draft Genome Sequences of 6 Strains from Genus Thauera.</title>
        <authorList>
            <person name="Liu B."/>
            <person name="Shapleigh J.P."/>
            <person name="Frostegard A.H."/>
        </authorList>
    </citation>
    <scope>NUCLEOTIDE SEQUENCE [LARGE SCALE GENOMIC DNA]</scope>
    <source>
        <strain evidence="4">47Lol / DSM 12138</strain>
    </source>
</reference>
<dbReference type="Gene3D" id="3.30.300.150">
    <property type="entry name" value="DNA polymerase III, tau subunit, domain V"/>
    <property type="match status" value="1"/>
</dbReference>
<organism evidence="3 4">
    <name type="scientific">Thauera linaloolentis (strain DSM 12138 / JCM 21573 / CCUG 41526 / CIP 105981 / IAM 15112 / NBRC 102519 / 47Lol)</name>
    <dbReference type="NCBI Taxonomy" id="1123367"/>
    <lineage>
        <taxon>Bacteria</taxon>
        <taxon>Pseudomonadati</taxon>
        <taxon>Pseudomonadota</taxon>
        <taxon>Betaproteobacteria</taxon>
        <taxon>Rhodocyclales</taxon>
        <taxon>Zoogloeaceae</taxon>
        <taxon>Thauera</taxon>
    </lineage>
</organism>
<protein>
    <submittedName>
        <fullName evidence="3">DNA polymerase III subunit gamma and tau</fullName>
    </submittedName>
</protein>
<dbReference type="Proteomes" id="UP000013232">
    <property type="component" value="Unassembled WGS sequence"/>
</dbReference>
<dbReference type="Pfam" id="PF12170">
    <property type="entry name" value="DNA_pol3_tau_5"/>
    <property type="match status" value="1"/>
</dbReference>
<keyword evidence="4" id="KW-1185">Reference proteome</keyword>